<organism evidence="2 3">
    <name type="scientific">Timema podura</name>
    <name type="common">Walking stick</name>
    <dbReference type="NCBI Taxonomy" id="61482"/>
    <lineage>
        <taxon>Eukaryota</taxon>
        <taxon>Metazoa</taxon>
        <taxon>Ecdysozoa</taxon>
        <taxon>Arthropoda</taxon>
        <taxon>Hexapoda</taxon>
        <taxon>Insecta</taxon>
        <taxon>Pterygota</taxon>
        <taxon>Neoptera</taxon>
        <taxon>Polyneoptera</taxon>
        <taxon>Phasmatodea</taxon>
        <taxon>Timematodea</taxon>
        <taxon>Timematoidea</taxon>
        <taxon>Timematidae</taxon>
        <taxon>Timema</taxon>
    </lineage>
</organism>
<evidence type="ECO:0000313" key="2">
    <source>
        <dbReference type="EMBL" id="CAG2057051.1"/>
    </source>
</evidence>
<feature type="region of interest" description="Disordered" evidence="1">
    <location>
        <begin position="226"/>
        <end position="266"/>
    </location>
</feature>
<feature type="region of interest" description="Disordered" evidence="1">
    <location>
        <begin position="54"/>
        <end position="148"/>
    </location>
</feature>
<sequence>MTRNNLNLLASSPISITLALPISPGQSDGRALVVSSTDGYCSIVTFAEGELGKEYKPSKDAQEPDGQTPSKSTAEKSVNKTVKDSDNSTLQTSNIKMNESHKDIQLASVDTKNESHETPTEIADASDTSKRKEGQTVGNENNGIIDHCAPKSPLKLNCTKEVKVDNKSLSPAEDQTDSKITEEIDTKPSVSTENKKIVKEYCCETSETVEKMEIDDKEACIISPQKASQTKTPTLKSVTVENESLSKSSSDPKATTKGIEQTEPLRKDKELLETAIVSETLDVISSPIKISEITQTLKSDCSDNEKTTSSNDDNLNNTVTDDKCRMSEFESPRTPSKLNSDSTELCDKKSTPSSPAQGQISSPCVTPNQEEACIISPQKASQTKTPTLKSVIAENESLSKSSSDPKATTKGIEQTEPLRNDKELLETAVVSETLDVISSPISEITQTLKSDCSDNEKTSSNDDNLNNTVTDDKCRVSEFEPLRTPIKLNSDSTELCDKKSTPSSPAQGQISSPCVTPNQEVHPTEIRTSISPSSVVWLNTTGKLANYATEAGSSHFGTGGNQGRRKLIILGRGGSDPHFSTALVATI</sequence>
<feature type="region of interest" description="Disordered" evidence="1">
    <location>
        <begin position="393"/>
        <end position="418"/>
    </location>
</feature>
<feature type="compositionally biased region" description="Polar residues" evidence="1">
    <location>
        <begin position="333"/>
        <end position="343"/>
    </location>
</feature>
<feature type="compositionally biased region" description="Basic and acidic residues" evidence="1">
    <location>
        <begin position="320"/>
        <end position="331"/>
    </location>
</feature>
<protein>
    <submittedName>
        <fullName evidence="2">Uncharacterized protein</fullName>
    </submittedName>
</protein>
<accession>A0ABN7NVD9</accession>
<feature type="compositionally biased region" description="Polar residues" evidence="1">
    <location>
        <begin position="87"/>
        <end position="97"/>
    </location>
</feature>
<feature type="compositionally biased region" description="Polar residues" evidence="1">
    <location>
        <begin position="501"/>
        <end position="519"/>
    </location>
</feature>
<feature type="compositionally biased region" description="Polar residues" evidence="1">
    <location>
        <begin position="351"/>
        <end position="365"/>
    </location>
</feature>
<dbReference type="EMBL" id="CAJPIN010004795">
    <property type="protein sequence ID" value="CAG2057051.1"/>
    <property type="molecule type" value="Genomic_DNA"/>
</dbReference>
<gene>
    <name evidence="2" type="ORF">TPAB3V08_LOCUS4033</name>
</gene>
<comment type="caution">
    <text evidence="2">The sequence shown here is derived from an EMBL/GenBank/DDBJ whole genome shotgun (WGS) entry which is preliminary data.</text>
</comment>
<feature type="compositionally biased region" description="Polar residues" evidence="1">
    <location>
        <begin position="396"/>
        <end position="406"/>
    </location>
</feature>
<proteinExistence type="predicted"/>
<name>A0ABN7NVD9_TIMPD</name>
<dbReference type="Proteomes" id="UP001153148">
    <property type="component" value="Unassembled WGS sequence"/>
</dbReference>
<feature type="compositionally biased region" description="Polar residues" evidence="1">
    <location>
        <begin position="226"/>
        <end position="253"/>
    </location>
</feature>
<feature type="region of interest" description="Disordered" evidence="1">
    <location>
        <begin position="298"/>
        <end position="365"/>
    </location>
</feature>
<feature type="compositionally biased region" description="Basic and acidic residues" evidence="1">
    <location>
        <begin position="73"/>
        <end position="86"/>
    </location>
</feature>
<evidence type="ECO:0000313" key="3">
    <source>
        <dbReference type="Proteomes" id="UP001153148"/>
    </source>
</evidence>
<reference evidence="2" key="1">
    <citation type="submission" date="2021-03" db="EMBL/GenBank/DDBJ databases">
        <authorList>
            <person name="Tran Van P."/>
        </authorList>
    </citation>
    <scope>NUCLEOTIDE SEQUENCE</scope>
</reference>
<evidence type="ECO:0000256" key="1">
    <source>
        <dbReference type="SAM" id="MobiDB-lite"/>
    </source>
</evidence>
<keyword evidence="3" id="KW-1185">Reference proteome</keyword>
<feature type="region of interest" description="Disordered" evidence="1">
    <location>
        <begin position="491"/>
        <end position="519"/>
    </location>
</feature>
<feature type="compositionally biased region" description="Low complexity" evidence="1">
    <location>
        <begin position="307"/>
        <end position="319"/>
    </location>
</feature>